<feature type="compositionally biased region" description="Low complexity" evidence="1">
    <location>
        <begin position="385"/>
        <end position="424"/>
    </location>
</feature>
<accession>A0A1Y2DLS8</accession>
<feature type="region of interest" description="Disordered" evidence="1">
    <location>
        <begin position="279"/>
        <end position="300"/>
    </location>
</feature>
<evidence type="ECO:0000313" key="3">
    <source>
        <dbReference type="Proteomes" id="UP000193689"/>
    </source>
</evidence>
<keyword evidence="3" id="KW-1185">Reference proteome</keyword>
<sequence length="786" mass="84482">MSMQSDTLIRMALLGPMAGVGNAPAIPTNRETLDMMLKEATSSDSLKAVVDDVSRPPVAGSKSGKSQAGSQQGSVASVDSGTSLERASRALSFALGRSLHRADSFSFDPDQPDNEYLRQKLNRSRAAAALNKSSGNVASYPTVLRPGGRSAPKAKSNYDVDMGWLHRSEHRSYMAPSVVPYWAQGAMAGAPIPPPVPATPVELEDTGRRLSTATVIQNCQSTRASKSKRRRRSGAVAAKPVSGASEDGRSGYSAYSTQMHAHPPGDDFLGGVDPYKPCTSSKASQSGVPSSRPQAIATMQAEAKRQTVTRVNGKSVQVVQVHVDPATPKTRTPEPVKAASEPCRKLTYMAPIPSEDRRRSSINDAFFSVLNIRCTGTPPSPIDAPVSSLTPASTTPSPSRSNTGTSTLYSRTTPSGSSSRSPSPFHGDYEDNCNTKPDLMFRASSTFMDTMNKARERIGRNPGQSLVFNRASWQMPMESEPMVTTPLQAATPAAIVPGSLASHATQLTNERRSLEHGHEAQRISAYRPDVNPVSAPAPVPQLSASRQDIPAKTLREQELNEIFTRSSNSKKRKSFFAPVWIEGQDQPQQQRNVKVQVSRPAVEEKPGPQPQTETQSQLQSGSFDDFDFGFAASPTNTDINRNDSLFIQLSSHPTSLGLFKPRWIRQHASARHSQMSNSSILAGKKKHLNVEAPHDVPSKRVDDRKGLPSHGWLSHGSAATSASVHEQPASHGNGRRPQTTMVCSVLSASPKPMTPVELGMSGGRTLRRTKGVNGLNRGSGGCAYSR</sequence>
<gene>
    <name evidence="2" type="ORF">BCR38DRAFT_412414</name>
</gene>
<reference evidence="2 3" key="1">
    <citation type="submission" date="2016-07" db="EMBL/GenBank/DDBJ databases">
        <title>Pervasive Adenine N6-methylation of Active Genes in Fungi.</title>
        <authorList>
            <consortium name="DOE Joint Genome Institute"/>
            <person name="Mondo S.J."/>
            <person name="Dannebaum R.O."/>
            <person name="Kuo R.C."/>
            <person name="Labutti K."/>
            <person name="Haridas S."/>
            <person name="Kuo A."/>
            <person name="Salamov A."/>
            <person name="Ahrendt S.R."/>
            <person name="Lipzen A."/>
            <person name="Sullivan W."/>
            <person name="Andreopoulos W.B."/>
            <person name="Clum A."/>
            <person name="Lindquist E."/>
            <person name="Daum C."/>
            <person name="Ramamoorthy G.K."/>
            <person name="Gryganskyi A."/>
            <person name="Culley D."/>
            <person name="Magnuson J.K."/>
            <person name="James T.Y."/>
            <person name="O'Malley M.A."/>
            <person name="Stajich J.E."/>
            <person name="Spatafora J.W."/>
            <person name="Visel A."/>
            <person name="Grigoriev I.V."/>
        </authorList>
    </citation>
    <scope>NUCLEOTIDE SEQUENCE [LARGE SCALE GENOMIC DNA]</scope>
    <source>
        <strain evidence="2 3">CBS 129021</strain>
    </source>
</reference>
<name>A0A1Y2DLS8_9PEZI</name>
<dbReference type="AlphaFoldDB" id="A0A1Y2DLS8"/>
<proteinExistence type="predicted"/>
<dbReference type="InParanoid" id="A0A1Y2DLS8"/>
<feature type="compositionally biased region" description="Polar residues" evidence="1">
    <location>
        <begin position="610"/>
        <end position="619"/>
    </location>
</feature>
<evidence type="ECO:0000313" key="2">
    <source>
        <dbReference type="EMBL" id="ORY60233.1"/>
    </source>
</evidence>
<dbReference type="GeneID" id="63774901"/>
<feature type="compositionally biased region" description="Polar residues" evidence="1">
    <location>
        <begin position="279"/>
        <end position="293"/>
    </location>
</feature>
<protein>
    <submittedName>
        <fullName evidence="2">Uncharacterized protein</fullName>
    </submittedName>
</protein>
<feature type="compositionally biased region" description="Low complexity" evidence="1">
    <location>
        <begin position="620"/>
        <end position="631"/>
    </location>
</feature>
<feature type="compositionally biased region" description="Gly residues" evidence="1">
    <location>
        <begin position="777"/>
        <end position="786"/>
    </location>
</feature>
<dbReference type="RefSeq" id="XP_040712667.1">
    <property type="nucleotide sequence ID" value="XM_040858689.1"/>
</dbReference>
<feature type="compositionally biased region" description="Polar residues" evidence="1">
    <location>
        <begin position="585"/>
        <end position="595"/>
    </location>
</feature>
<feature type="region of interest" description="Disordered" evidence="1">
    <location>
        <begin position="44"/>
        <end position="81"/>
    </location>
</feature>
<evidence type="ECO:0000256" key="1">
    <source>
        <dbReference type="SAM" id="MobiDB-lite"/>
    </source>
</evidence>
<feature type="compositionally biased region" description="Basic and acidic residues" evidence="1">
    <location>
        <begin position="689"/>
        <end position="706"/>
    </location>
</feature>
<dbReference type="EMBL" id="MCFJ01000012">
    <property type="protein sequence ID" value="ORY60233.1"/>
    <property type="molecule type" value="Genomic_DNA"/>
</dbReference>
<feature type="region of interest" description="Disordered" evidence="1">
    <location>
        <begin position="689"/>
        <end position="738"/>
    </location>
</feature>
<dbReference type="Proteomes" id="UP000193689">
    <property type="component" value="Unassembled WGS sequence"/>
</dbReference>
<feature type="region of interest" description="Disordered" evidence="1">
    <location>
        <begin position="581"/>
        <end position="631"/>
    </location>
</feature>
<feature type="region of interest" description="Disordered" evidence="1">
    <location>
        <begin position="753"/>
        <end position="786"/>
    </location>
</feature>
<comment type="caution">
    <text evidence="2">The sequence shown here is derived from an EMBL/GenBank/DDBJ whole genome shotgun (WGS) entry which is preliminary data.</text>
</comment>
<feature type="region of interest" description="Disordered" evidence="1">
    <location>
        <begin position="218"/>
        <end position="254"/>
    </location>
</feature>
<feature type="compositionally biased region" description="Low complexity" evidence="1">
    <location>
        <begin position="58"/>
        <end position="78"/>
    </location>
</feature>
<organism evidence="2 3">
    <name type="scientific">Pseudomassariella vexata</name>
    <dbReference type="NCBI Taxonomy" id="1141098"/>
    <lineage>
        <taxon>Eukaryota</taxon>
        <taxon>Fungi</taxon>
        <taxon>Dikarya</taxon>
        <taxon>Ascomycota</taxon>
        <taxon>Pezizomycotina</taxon>
        <taxon>Sordariomycetes</taxon>
        <taxon>Xylariomycetidae</taxon>
        <taxon>Amphisphaeriales</taxon>
        <taxon>Pseudomassariaceae</taxon>
        <taxon>Pseudomassariella</taxon>
    </lineage>
</organism>
<feature type="region of interest" description="Disordered" evidence="1">
    <location>
        <begin position="377"/>
        <end position="432"/>
    </location>
</feature>